<evidence type="ECO:0000256" key="9">
    <source>
        <dbReference type="ARBA" id="ARBA00023157"/>
    </source>
</evidence>
<dbReference type="GO" id="GO:0005737">
    <property type="term" value="C:cytoplasm"/>
    <property type="evidence" value="ECO:0007669"/>
    <property type="project" value="UniProtKB-SubCell"/>
</dbReference>
<evidence type="ECO:0000313" key="13">
    <source>
        <dbReference type="EMBL" id="TJZ55590.1"/>
    </source>
</evidence>
<keyword evidence="4 11" id="KW-0479">Metal-binding</keyword>
<keyword evidence="3 11" id="KW-0004">4Fe-4S</keyword>
<keyword evidence="7 11" id="KW-0805">Transcription regulation</keyword>
<feature type="binding site" evidence="11">
    <location>
        <position position="48"/>
    </location>
    <ligand>
        <name>[4Fe-4S] cluster</name>
        <dbReference type="ChEBI" id="CHEBI:49883"/>
    </ligand>
</feature>
<keyword evidence="5 11" id="KW-0408">Iron</keyword>
<proteinExistence type="inferred from homology"/>
<comment type="caution">
    <text evidence="13">The sequence shown here is derived from an EMBL/GenBank/DDBJ whole genome shotgun (WGS) entry which is preliminary data.</text>
</comment>
<evidence type="ECO:0000259" key="12">
    <source>
        <dbReference type="PROSITE" id="PS51674"/>
    </source>
</evidence>
<keyword evidence="10 11" id="KW-0804">Transcription</keyword>
<organism evidence="13 14">
    <name type="scientific">Streptomyces piniterrae</name>
    <dbReference type="NCBI Taxonomy" id="2571125"/>
    <lineage>
        <taxon>Bacteria</taxon>
        <taxon>Bacillati</taxon>
        <taxon>Actinomycetota</taxon>
        <taxon>Actinomycetes</taxon>
        <taxon>Kitasatosporales</taxon>
        <taxon>Streptomycetaceae</taxon>
        <taxon>Streptomyces</taxon>
    </lineage>
</organism>
<evidence type="ECO:0000256" key="7">
    <source>
        <dbReference type="ARBA" id="ARBA00023015"/>
    </source>
</evidence>
<evidence type="ECO:0000256" key="1">
    <source>
        <dbReference type="ARBA" id="ARBA00004496"/>
    </source>
</evidence>
<comment type="PTM">
    <text evidence="11">Upon Fe-S cluster removal intramolecular disulfide bonds are formed.</text>
</comment>
<keyword evidence="9 11" id="KW-1015">Disulfide bond</keyword>
<evidence type="ECO:0000256" key="10">
    <source>
        <dbReference type="ARBA" id="ARBA00023163"/>
    </source>
</evidence>
<dbReference type="RefSeq" id="WP_136739355.1">
    <property type="nucleotide sequence ID" value="NZ_SUMB01000003.1"/>
</dbReference>
<dbReference type="HAMAP" id="MF_01479">
    <property type="entry name" value="WhiB"/>
    <property type="match status" value="1"/>
</dbReference>
<dbReference type="InterPro" id="IPR003482">
    <property type="entry name" value="Whib"/>
</dbReference>
<feature type="binding site" evidence="11">
    <location>
        <position position="16"/>
    </location>
    <ligand>
        <name>[4Fe-4S] cluster</name>
        <dbReference type="ChEBI" id="CHEBI:49883"/>
    </ligand>
</feature>
<dbReference type="GO" id="GO:0045454">
    <property type="term" value="P:cell redox homeostasis"/>
    <property type="evidence" value="ECO:0007669"/>
    <property type="project" value="TreeGrafter"/>
</dbReference>
<dbReference type="GO" id="GO:0035731">
    <property type="term" value="F:dinitrosyl-iron complex binding"/>
    <property type="evidence" value="ECO:0007669"/>
    <property type="project" value="UniProtKB-UniRule"/>
</dbReference>
<feature type="binding site" evidence="11">
    <location>
        <position position="39"/>
    </location>
    <ligand>
        <name>[4Fe-4S] cluster</name>
        <dbReference type="ChEBI" id="CHEBI:49883"/>
    </ligand>
</feature>
<dbReference type="GO" id="GO:0047134">
    <property type="term" value="F:protein-disulfide reductase [NAD(P)H] activity"/>
    <property type="evidence" value="ECO:0007669"/>
    <property type="project" value="TreeGrafter"/>
</dbReference>
<evidence type="ECO:0000256" key="11">
    <source>
        <dbReference type="HAMAP-Rule" id="MF_01479"/>
    </source>
</evidence>
<dbReference type="GO" id="GO:0045892">
    <property type="term" value="P:negative regulation of DNA-templated transcription"/>
    <property type="evidence" value="ECO:0007669"/>
    <property type="project" value="TreeGrafter"/>
</dbReference>
<dbReference type="PROSITE" id="PS51674">
    <property type="entry name" value="4FE4S_WBL"/>
    <property type="match status" value="1"/>
</dbReference>
<sequence length="181" mass="19234">MNLNLPAFLAHGTAACATADPELFHATTGADQAAAKDICGGCRLRPDCLSWALDNDERIGVWGGLTAKERGQLKLSDGRWLDDEGRIRLACGTAAALTGHHRYGETCETCTQAQADRVEAGRRERLATAHATPEGGSRRGYELHRMLDETPCVPCKRAASAAAQASKARCAARAARFAVAS</sequence>
<evidence type="ECO:0000256" key="3">
    <source>
        <dbReference type="ARBA" id="ARBA00022485"/>
    </source>
</evidence>
<keyword evidence="8 11" id="KW-0238">DNA-binding</keyword>
<keyword evidence="14" id="KW-1185">Reference proteome</keyword>
<evidence type="ECO:0000256" key="4">
    <source>
        <dbReference type="ARBA" id="ARBA00022723"/>
    </source>
</evidence>
<evidence type="ECO:0000256" key="2">
    <source>
        <dbReference type="ARBA" id="ARBA00006597"/>
    </source>
</evidence>
<dbReference type="GO" id="GO:0003677">
    <property type="term" value="F:DNA binding"/>
    <property type="evidence" value="ECO:0007669"/>
    <property type="project" value="UniProtKB-UniRule"/>
</dbReference>
<evidence type="ECO:0000256" key="5">
    <source>
        <dbReference type="ARBA" id="ARBA00023004"/>
    </source>
</evidence>
<dbReference type="GO" id="GO:0046872">
    <property type="term" value="F:metal ion binding"/>
    <property type="evidence" value="ECO:0007669"/>
    <property type="project" value="UniProtKB-KW"/>
</dbReference>
<protein>
    <recommendedName>
        <fullName evidence="11">Transcriptional regulator WhiB</fullName>
    </recommendedName>
</protein>
<accession>A0A4U0NMS9</accession>
<dbReference type="PANTHER" id="PTHR38839">
    <property type="entry name" value="TRANSCRIPTIONAL REGULATOR WHID-RELATED"/>
    <property type="match status" value="1"/>
</dbReference>
<comment type="subcellular location">
    <subcellularLocation>
        <location evidence="1 11">Cytoplasm</location>
    </subcellularLocation>
</comment>
<evidence type="ECO:0000313" key="14">
    <source>
        <dbReference type="Proteomes" id="UP000308697"/>
    </source>
</evidence>
<reference evidence="13 14" key="1">
    <citation type="submission" date="2019-04" db="EMBL/GenBank/DDBJ databases">
        <title>Streptomyces piniterrae sp. nov., a heliquinomycin-producing actinomycete isolated from rhizosphere soil of Pinus yunnanensis.</title>
        <authorList>
            <person name="Zhuang X."/>
            <person name="Zhao J."/>
        </authorList>
    </citation>
    <scope>NUCLEOTIDE SEQUENCE [LARGE SCALE GENOMIC DNA]</scope>
    <source>
        <strain evidence="14">jys28</strain>
    </source>
</reference>
<comment type="similarity">
    <text evidence="2 11">Belongs to the WhiB family.</text>
</comment>
<feature type="binding site" evidence="11">
    <location>
        <position position="42"/>
    </location>
    <ligand>
        <name>[4Fe-4S] cluster</name>
        <dbReference type="ChEBI" id="CHEBI:49883"/>
    </ligand>
</feature>
<dbReference type="Proteomes" id="UP000308697">
    <property type="component" value="Unassembled WGS sequence"/>
</dbReference>
<dbReference type="InterPro" id="IPR034768">
    <property type="entry name" value="4FE4S_WBL"/>
</dbReference>
<evidence type="ECO:0000256" key="8">
    <source>
        <dbReference type="ARBA" id="ARBA00023125"/>
    </source>
</evidence>
<gene>
    <name evidence="11" type="primary">whiB</name>
    <name evidence="13" type="ORF">FCH28_09625</name>
</gene>
<dbReference type="EMBL" id="SUMB01000003">
    <property type="protein sequence ID" value="TJZ55590.1"/>
    <property type="molecule type" value="Genomic_DNA"/>
</dbReference>
<dbReference type="Pfam" id="PF02467">
    <property type="entry name" value="Whib"/>
    <property type="match status" value="1"/>
</dbReference>
<dbReference type="GO" id="GO:0051539">
    <property type="term" value="F:4 iron, 4 sulfur cluster binding"/>
    <property type="evidence" value="ECO:0007669"/>
    <property type="project" value="UniProtKB-UniRule"/>
</dbReference>
<comment type="PTM">
    <text evidence="11">The Fe-S cluster can be nitrosylated by nitric oxide (NO).</text>
</comment>
<dbReference type="AlphaFoldDB" id="A0A4U0NMS9"/>
<keyword evidence="6 11" id="KW-0411">Iron-sulfur</keyword>
<dbReference type="OrthoDB" id="4249485at2"/>
<keyword evidence="11" id="KW-0963">Cytoplasm</keyword>
<feature type="domain" description="4Fe-4S Wbl-type" evidence="12">
    <location>
        <begin position="15"/>
        <end position="72"/>
    </location>
</feature>
<evidence type="ECO:0000256" key="6">
    <source>
        <dbReference type="ARBA" id="ARBA00023014"/>
    </source>
</evidence>
<comment type="cofactor">
    <cofactor evidence="11">
        <name>[4Fe-4S] cluster</name>
        <dbReference type="ChEBI" id="CHEBI:49883"/>
    </cofactor>
    <text evidence="11">Binds 1 [4Fe-4S] cluster per subunit. Following nitrosylation of the [4Fe-4S] cluster binds 1 [4Fe-8(NO)] cluster per subunit.</text>
</comment>
<comment type="function">
    <text evidence="11">Acts as a transcriptional regulator. Probably redox-responsive. The apo- but not holo-form probably binds DNA.</text>
</comment>
<name>A0A4U0NMS9_9ACTN</name>